<dbReference type="InterPro" id="IPR012349">
    <property type="entry name" value="Split_barrel_FMN-bd"/>
</dbReference>
<organism evidence="2 3">
    <name type="scientific">Burkholderia singularis</name>
    <dbReference type="NCBI Taxonomy" id="1503053"/>
    <lineage>
        <taxon>Bacteria</taxon>
        <taxon>Pseudomonadati</taxon>
        <taxon>Pseudomonadota</taxon>
        <taxon>Betaproteobacteria</taxon>
        <taxon>Burkholderiales</taxon>
        <taxon>Burkholderiaceae</taxon>
        <taxon>Burkholderia</taxon>
        <taxon>pseudomallei group</taxon>
    </lineage>
</organism>
<dbReference type="EMBL" id="FXAN01000040">
    <property type="protein sequence ID" value="SMF99318.1"/>
    <property type="molecule type" value="Genomic_DNA"/>
</dbReference>
<dbReference type="Proteomes" id="UP000198460">
    <property type="component" value="Unassembled WGS sequence"/>
</dbReference>
<gene>
    <name evidence="2" type="ORF">BSIN_0048</name>
</gene>
<dbReference type="InterPro" id="IPR011576">
    <property type="entry name" value="Pyridox_Oxase_N"/>
</dbReference>
<accession>A0A238H222</accession>
<dbReference type="SUPFAM" id="SSF50475">
    <property type="entry name" value="FMN-binding split barrel"/>
    <property type="match status" value="1"/>
</dbReference>
<feature type="domain" description="Pyridoxamine 5'-phosphate oxidase N-terminal" evidence="1">
    <location>
        <begin position="227"/>
        <end position="330"/>
    </location>
</feature>
<dbReference type="Pfam" id="PF01243">
    <property type="entry name" value="PNPOx_N"/>
    <property type="match status" value="1"/>
</dbReference>
<proteinExistence type="predicted"/>
<dbReference type="PANTHER" id="PTHR42815:SF2">
    <property type="entry name" value="FAD-BINDING, PUTATIVE (AFU_ORTHOLOGUE AFUA_6G07600)-RELATED"/>
    <property type="match status" value="1"/>
</dbReference>
<evidence type="ECO:0000259" key="1">
    <source>
        <dbReference type="Pfam" id="PF01243"/>
    </source>
</evidence>
<sequence>MRAVVAPRVPAGGFIGGRRQWAFVRASPALTVMGSIAKESEMTEPMSLVLDERAVAAPFHEGELVAQQRAGVTAAAEALGRRGVRMFMPDQHRTFYAQRPFFIVGGLDADGQPWATLRAGEPGFVVSPDPRTLAITGGQLRDDPLAACWRTGSWFGGLGIEPHTRRRNRINGVVTGIDGGTMSVTVSQSFGNCPKYIQSRVPLRRPVEADALPPQHRAARLADADCEWLARADTFFIASANVEEAAGRARGVDVSHRGGLPGFVRVDDERTLTAPDYSGNNLFNTIGNLLREPRAGLLFVDFEHGDLLYIAADAQIVWDGPELAAFDGAQRLVRFKIREVRRSAGVVPFKWSAPEFAPQFGSRSAM</sequence>
<dbReference type="PANTHER" id="PTHR42815">
    <property type="entry name" value="FAD-BINDING, PUTATIVE (AFU_ORTHOLOGUE AFUA_6G07600)-RELATED"/>
    <property type="match status" value="1"/>
</dbReference>
<name>A0A238H222_9BURK</name>
<dbReference type="AlphaFoldDB" id="A0A238H222"/>
<evidence type="ECO:0000313" key="2">
    <source>
        <dbReference type="EMBL" id="SMF99318.1"/>
    </source>
</evidence>
<evidence type="ECO:0000313" key="3">
    <source>
        <dbReference type="Proteomes" id="UP000198460"/>
    </source>
</evidence>
<dbReference type="Gene3D" id="2.30.110.10">
    <property type="entry name" value="Electron Transport, Fmn-binding Protein, Chain A"/>
    <property type="match status" value="1"/>
</dbReference>
<protein>
    <submittedName>
        <fullName evidence="2">Phenylacetate-CoA oxygenase/reductase, PaaK subunit</fullName>
    </submittedName>
</protein>
<reference evidence="2 3" key="1">
    <citation type="submission" date="2017-04" db="EMBL/GenBank/DDBJ databases">
        <authorList>
            <person name="Afonso C.L."/>
            <person name="Miller P.J."/>
            <person name="Scott M.A."/>
            <person name="Spackman E."/>
            <person name="Goraichik I."/>
            <person name="Dimitrov K.M."/>
            <person name="Suarez D.L."/>
            <person name="Swayne D.E."/>
        </authorList>
    </citation>
    <scope>NUCLEOTIDE SEQUENCE [LARGE SCALE GENOMIC DNA]</scope>
    <source>
        <strain evidence="2">LMG 28154</strain>
    </source>
</reference>